<evidence type="ECO:0000313" key="2">
    <source>
        <dbReference type="Proteomes" id="UP000224567"/>
    </source>
</evidence>
<evidence type="ECO:0008006" key="3">
    <source>
        <dbReference type="Google" id="ProtNLM"/>
    </source>
</evidence>
<sequence>MNQDGRGRCQIDPSCPTGWANAATIDCMYDLLHMMGRDDIPMDRGDGFSVNQSDTIFSTVGDCRYSKVIPQDTTRENSAEFGAPQNTGHPEVRQPRALEVLESLVKSLDPGYKISILTNGPLTNVAKLILEGKNTSKVKQASGSSILVVFVEGIKTQYSSVKNQL</sequence>
<reference evidence="1 2" key="1">
    <citation type="journal article" date="2017" name="Genome Biol.">
        <title>New reference genome sequences of hot pepper reveal the massive evolution of plant disease-resistance genes by retroduplication.</title>
        <authorList>
            <person name="Kim S."/>
            <person name="Park J."/>
            <person name="Yeom S.I."/>
            <person name="Kim Y.M."/>
            <person name="Seo E."/>
            <person name="Kim K.T."/>
            <person name="Kim M.S."/>
            <person name="Lee J.M."/>
            <person name="Cheong K."/>
            <person name="Shin H.S."/>
            <person name="Kim S.B."/>
            <person name="Han K."/>
            <person name="Lee J."/>
            <person name="Park M."/>
            <person name="Lee H.A."/>
            <person name="Lee H.Y."/>
            <person name="Lee Y."/>
            <person name="Oh S."/>
            <person name="Lee J.H."/>
            <person name="Choi E."/>
            <person name="Choi E."/>
            <person name="Lee S.E."/>
            <person name="Jeon J."/>
            <person name="Kim H."/>
            <person name="Choi G."/>
            <person name="Song H."/>
            <person name="Lee J."/>
            <person name="Lee S.C."/>
            <person name="Kwon J.K."/>
            <person name="Lee H.Y."/>
            <person name="Koo N."/>
            <person name="Hong Y."/>
            <person name="Kim R.W."/>
            <person name="Kang W.H."/>
            <person name="Huh J.H."/>
            <person name="Kang B.C."/>
            <person name="Yang T.J."/>
            <person name="Lee Y.H."/>
            <person name="Bennetzen J.L."/>
            <person name="Choi D."/>
        </authorList>
    </citation>
    <scope>NUCLEOTIDE SEQUENCE [LARGE SCALE GENOMIC DNA]</scope>
    <source>
        <strain evidence="2">cv. PBC81</strain>
    </source>
</reference>
<dbReference type="InterPro" id="IPR036452">
    <property type="entry name" value="Ribo_hydro-like"/>
</dbReference>
<dbReference type="AlphaFoldDB" id="A0A2G2XQU0"/>
<protein>
    <recommendedName>
        <fullName evidence="3">Inosine/uridine-preferring nucleoside hydrolase domain-containing protein</fullName>
    </recommendedName>
</protein>
<dbReference type="Proteomes" id="UP000224567">
    <property type="component" value="Unassembled WGS sequence"/>
</dbReference>
<name>A0A2G2XQU0_CAPBA</name>
<dbReference type="STRING" id="33114.A0A2G2XQU0"/>
<comment type="caution">
    <text evidence="1">The sequence shown here is derived from an EMBL/GenBank/DDBJ whole genome shotgun (WGS) entry which is preliminary data.</text>
</comment>
<dbReference type="Gene3D" id="3.90.245.10">
    <property type="entry name" value="Ribonucleoside hydrolase-like"/>
    <property type="match status" value="1"/>
</dbReference>
<dbReference type="PANTHER" id="PTHR46692">
    <property type="entry name" value="INOSINE-URIDINE PREFERRING NUCLEOSIDE HYDROLASE FAMILY PROTEIN"/>
    <property type="match status" value="1"/>
</dbReference>
<keyword evidence="2" id="KW-1185">Reference proteome</keyword>
<evidence type="ECO:0000313" key="1">
    <source>
        <dbReference type="EMBL" id="PHT59865.1"/>
    </source>
</evidence>
<organism evidence="1 2">
    <name type="scientific">Capsicum baccatum</name>
    <name type="common">Peruvian pepper</name>
    <dbReference type="NCBI Taxonomy" id="33114"/>
    <lineage>
        <taxon>Eukaryota</taxon>
        <taxon>Viridiplantae</taxon>
        <taxon>Streptophyta</taxon>
        <taxon>Embryophyta</taxon>
        <taxon>Tracheophyta</taxon>
        <taxon>Spermatophyta</taxon>
        <taxon>Magnoliopsida</taxon>
        <taxon>eudicotyledons</taxon>
        <taxon>Gunneridae</taxon>
        <taxon>Pentapetalae</taxon>
        <taxon>asterids</taxon>
        <taxon>lamiids</taxon>
        <taxon>Solanales</taxon>
        <taxon>Solanaceae</taxon>
        <taxon>Solanoideae</taxon>
        <taxon>Capsiceae</taxon>
        <taxon>Capsicum</taxon>
    </lineage>
</organism>
<dbReference type="SUPFAM" id="SSF53590">
    <property type="entry name" value="Nucleoside hydrolase"/>
    <property type="match status" value="1"/>
</dbReference>
<dbReference type="PANTHER" id="PTHR46692:SF7">
    <property type="entry name" value="INOSINE_URIDINE-PREFERRING NUCLEOSIDE HYDROLASE DOMAIN-CONTAINING PROTEIN"/>
    <property type="match status" value="1"/>
</dbReference>
<gene>
    <name evidence="1" type="ORF">CQW23_02228</name>
</gene>
<proteinExistence type="predicted"/>
<dbReference type="EMBL" id="MLFT02000001">
    <property type="protein sequence ID" value="PHT59865.1"/>
    <property type="molecule type" value="Genomic_DNA"/>
</dbReference>
<reference evidence="2" key="2">
    <citation type="journal article" date="2017" name="J. Anim. Genet.">
        <title>Multiple reference genome sequences of hot pepper reveal the massive evolution of plant disease resistance genes by retroduplication.</title>
        <authorList>
            <person name="Kim S."/>
            <person name="Park J."/>
            <person name="Yeom S.-I."/>
            <person name="Kim Y.-M."/>
            <person name="Seo E."/>
            <person name="Kim K.-T."/>
            <person name="Kim M.-S."/>
            <person name="Lee J.M."/>
            <person name="Cheong K."/>
            <person name="Shin H.-S."/>
            <person name="Kim S.-B."/>
            <person name="Han K."/>
            <person name="Lee J."/>
            <person name="Park M."/>
            <person name="Lee H.-A."/>
            <person name="Lee H.-Y."/>
            <person name="Lee Y."/>
            <person name="Oh S."/>
            <person name="Lee J.H."/>
            <person name="Choi E."/>
            <person name="Choi E."/>
            <person name="Lee S.E."/>
            <person name="Jeon J."/>
            <person name="Kim H."/>
            <person name="Choi G."/>
            <person name="Song H."/>
            <person name="Lee J."/>
            <person name="Lee S.-C."/>
            <person name="Kwon J.-K."/>
            <person name="Lee H.-Y."/>
            <person name="Koo N."/>
            <person name="Hong Y."/>
            <person name="Kim R.W."/>
            <person name="Kang W.-H."/>
            <person name="Huh J.H."/>
            <person name="Kang B.-C."/>
            <person name="Yang T.-J."/>
            <person name="Lee Y.-H."/>
            <person name="Bennetzen J.L."/>
            <person name="Choi D."/>
        </authorList>
    </citation>
    <scope>NUCLEOTIDE SEQUENCE [LARGE SCALE GENOMIC DNA]</scope>
    <source>
        <strain evidence="2">cv. PBC81</strain>
    </source>
</reference>
<accession>A0A2G2XQU0</accession>
<dbReference type="GO" id="GO:0016799">
    <property type="term" value="F:hydrolase activity, hydrolyzing N-glycosyl compounds"/>
    <property type="evidence" value="ECO:0007669"/>
    <property type="project" value="InterPro"/>
</dbReference>
<dbReference type="OrthoDB" id="1727409at2759"/>